<dbReference type="PROSITE" id="PS50294">
    <property type="entry name" value="WD_REPEATS_REGION"/>
    <property type="match status" value="1"/>
</dbReference>
<feature type="repeat" description="WD" evidence="3">
    <location>
        <begin position="749"/>
        <end position="780"/>
    </location>
</feature>
<keyword evidence="1 3" id="KW-0853">WD repeat</keyword>
<dbReference type="PANTHER" id="PTHR13720">
    <property type="entry name" value="WD-40 REPEAT PROTEIN"/>
    <property type="match status" value="1"/>
</dbReference>
<reference evidence="7 8" key="1">
    <citation type="journal article" date="2024" name="Nat. Commun.">
        <title>Phylogenomics reveals the evolutionary origins of lichenization in chlorophyte algae.</title>
        <authorList>
            <person name="Puginier C."/>
            <person name="Libourel C."/>
            <person name="Otte J."/>
            <person name="Skaloud P."/>
            <person name="Haon M."/>
            <person name="Grisel S."/>
            <person name="Petersen M."/>
            <person name="Berrin J.G."/>
            <person name="Delaux P.M."/>
            <person name="Dal Grande F."/>
            <person name="Keller J."/>
        </authorList>
    </citation>
    <scope>NUCLEOTIDE SEQUENCE [LARGE SCALE GENOMIC DNA]</scope>
    <source>
        <strain evidence="7 8">SAG 2036</strain>
    </source>
</reference>
<evidence type="ECO:0000313" key="8">
    <source>
        <dbReference type="Proteomes" id="UP001465755"/>
    </source>
</evidence>
<feature type="domain" description="CFA20" evidence="5">
    <location>
        <begin position="9"/>
        <end position="174"/>
    </location>
</feature>
<sequence length="2225" mass="238794">MGTSLGLELADVFQKCGLDKFPQGDYRKSGSLLAQYDRSIGKSVLVLGVAEGTPGVLEVPAPLHSNLGLRQRYLYLQVKIPPKTAYAIQLVTQSKNGRPWFVTISSAFEAFQSKATGFHLPYQPRTEQWTVLAIDLAELLASGVASPFAELCRLELHASITVHACFVSNSALHSDVPAEVATLLSEVKRPKPAVMPGLAPTALPLPALELTHVHGFNGDNPHTLVWGMDSTCLIYACGVLVVILDLDLGDSTARSPKQRFLQGHAARVCALAASSVSPLVASAEEGPSSLIRLWDVPSGVCLSLLHGPEAGVWSLDICPSGNSLLAAPLTARHTSEVDVRVAKWPPYAQNHIVACGRDSVRILRVKDISLRPTAVHMTPTDGTPVIGDVYTCLAFDSSPEGSTAQRREFFVGSASGTMYQIDFDTRTVLRSVQLHMAPVASLAVHQQLFYSAAEDAHLRGWPLDFSHIALEACHDAPLSCVVVSRNGLHIAIGLENGCLGVMGTDEAHTYRTLVAAHSSAVRAVAVHPSLNEFCTIGADATIRVWDLLSHMQLCGFDSPEDSPCCVAYLPQHPQNHHIACGFASGHLRIFSVVQTDLIQDLQQHKVPVVGVAAAPDGSQIFSLGADGGICTYQAQPGTDQVQASDRLVPGAAVRHPCLAVSPDSALLATASSRGPTPQLPQKRALLLVFKCRSLAAVCQIGLEAAAIAALQFSPLPPEAKSHSCLWVATSEQSLICCDAAAGTLLRSIPQVHRLGCSALALDPAARFLASGGADCLLKLWAQPPQRLLRKSKHRGAGKVSTAFQSFIGHSDEIVALACCGDYIISAGDALMVWSMAPGLSGDHQHQSRWHSLSGSQDNAEIAIIPTLRPQTPALADSQPGYTQSLITAAEPRCALCPVHGSADDRVPESPLLPEEVPELELDQIVGLSGGHRPCAAWHAGSGRLVYACDNMLVSEHVSDHSQRCLTQTEGCIRLAVSPDSSWVLAAGTLLGGHPAVALWDVATGCSVATAPTDDVIQDLAWRDTPRSPPEFMTVSQGCLLQWVLRLDHLSQFVWPLPPPLDSADCTAVECDASAGVLLGITSGAVWHLPAFPVRSCLGPRPVLCCQHEGAAAVGHLQLLNSDLLAVCLADGTVALLSCKEGVWAITASFALDGQINHLRCGFDATTVVAASSASTIWHLDLQTGDKFALEAGLIVSLHRDDKLQAFSMGRHDKEVKLLGSHATKALAEMADDPSRHAAVHSSHEGAPQARALVCFASAAVALYTTPSSPGRMLVHDCSNGRSLHVLDLHSPVHSLSCSIGSPFAAAGLASGNLALVDWTSGARKDLEGGNGIIESASRRLATAVPGIGSAQAGVILCQATDSAKADSIVRKDSGASGRSGRQQASTSGRALRIYQDESEALFRELTNGPTPSAKHLSRVLQRVAYWCERVSWPGQRSLLEHHLVRYITNSLLISITELHDEDLVDVLATLGQLDKHSVSSEIHITLQAAHGSLSEQGCRSLSASSICKAFSAYANSAWLHHHQGRVPVQLVGAVKPHLSRLSPQQRYALAADMCWLRLNRTHRNMVQSLLAPPAGVVLEARDVARLVFAARSVGRMPEQLMQALARRLPEVVHELQPHDLATTLDAYFRSKALTPELLTLMSGALIGDANRLSERQLSRCMYIFAAAKHAPQLELLQEVEQMLITQPRRYSCRSLTTLMWALVRMRFQPKPRLLQVLAASIDHFERSDQLGGSDLTPRLLCSVVWCFGSWHYTPPNLQSLLRALESRLGGCNAHDLAQLMFGLGAMKEGGMQGLAFPASLLRSVEQQACSMTPSFQPQGLAQTVHSFGKLEHGADRLCTLAVAAAVAKDSGWKVRDLVDLLWGCARLKHALPPDSLQALESLTCQVLRGSGWTLSDASILAWSCAALPTRLPEVVHEVTRQLDANPTLLQDAQSVDLSNLLWAIAQIDVHASPSILQAFTARVRDLEAAKALAPRDRSTILWSYGKLRCYPGEALTNDLLAGPASATQLYEPVAMCNVMYACGALRHHPGPLAQAVQADMVQRPQAYDQRDWVRILWALGTLMELPLQLLDTLSAQIAEHKVLLDPSLISVGLWTIAVADQFLHPLYGQLMAALPHFHHSELDQAALQRVHYAHLLACSRGISILSDLPTALRIAAQKSSTTMSAAATSWPVGVVRSVSRTLAGMGFATRLRAITEDGHFSLHLLLEQKSDNGLPIAIELALQAW</sequence>
<accession>A0AAW1NK20</accession>
<feature type="region of interest" description="Disordered" evidence="4">
    <location>
        <begin position="1368"/>
        <end position="1389"/>
    </location>
</feature>
<feature type="repeat" description="WD" evidence="3">
    <location>
        <begin position="514"/>
        <end position="547"/>
    </location>
</feature>
<dbReference type="SUPFAM" id="SSF69322">
    <property type="entry name" value="Tricorn protease domain 2"/>
    <property type="match status" value="1"/>
</dbReference>
<proteinExistence type="predicted"/>
<evidence type="ECO:0000259" key="6">
    <source>
        <dbReference type="Pfam" id="PF23393"/>
    </source>
</evidence>
<evidence type="ECO:0000256" key="3">
    <source>
        <dbReference type="PROSITE-ProRule" id="PRU00221"/>
    </source>
</evidence>
<evidence type="ECO:0000313" key="7">
    <source>
        <dbReference type="EMBL" id="KAK9788859.1"/>
    </source>
</evidence>
<evidence type="ECO:0000259" key="5">
    <source>
        <dbReference type="Pfam" id="PF05018"/>
    </source>
</evidence>
<dbReference type="EMBL" id="JALJOQ010000218">
    <property type="protein sequence ID" value="KAK9788859.1"/>
    <property type="molecule type" value="Genomic_DNA"/>
</dbReference>
<evidence type="ECO:0000256" key="4">
    <source>
        <dbReference type="SAM" id="MobiDB-lite"/>
    </source>
</evidence>
<dbReference type="Pfam" id="PF05018">
    <property type="entry name" value="CFA20_dom"/>
    <property type="match status" value="1"/>
</dbReference>
<dbReference type="InterPro" id="IPR015943">
    <property type="entry name" value="WD40/YVTN_repeat-like_dom_sf"/>
</dbReference>
<dbReference type="InterPro" id="IPR001680">
    <property type="entry name" value="WD40_rpt"/>
</dbReference>
<protein>
    <submittedName>
        <fullName evidence="7">Uncharacterized protein</fullName>
    </submittedName>
</protein>
<evidence type="ECO:0000256" key="1">
    <source>
        <dbReference type="ARBA" id="ARBA00022574"/>
    </source>
</evidence>
<dbReference type="InterPro" id="IPR050630">
    <property type="entry name" value="WD_repeat_EMAP"/>
</dbReference>
<dbReference type="Pfam" id="PF23393">
    <property type="entry name" value="Beta-prop_WDR90_POC16_2nd"/>
    <property type="match status" value="1"/>
</dbReference>
<name>A0AAW1NK20_9CHLO</name>
<dbReference type="PROSITE" id="PS50082">
    <property type="entry name" value="WD_REPEATS_2"/>
    <property type="match status" value="2"/>
</dbReference>
<dbReference type="Proteomes" id="UP001465755">
    <property type="component" value="Unassembled WGS sequence"/>
</dbReference>
<dbReference type="Gene3D" id="2.130.10.10">
    <property type="entry name" value="YVTN repeat-like/Quinoprotein amine dehydrogenase"/>
    <property type="match status" value="5"/>
</dbReference>
<dbReference type="SUPFAM" id="SSF50978">
    <property type="entry name" value="WD40 repeat-like"/>
    <property type="match status" value="2"/>
</dbReference>
<feature type="domain" description="WDR90/POC16 second beta-propeller" evidence="6">
    <location>
        <begin position="526"/>
        <end position="833"/>
    </location>
</feature>
<dbReference type="SMART" id="SM00320">
    <property type="entry name" value="WD40"/>
    <property type="match status" value="12"/>
</dbReference>
<dbReference type="PANTHER" id="PTHR13720:SF24">
    <property type="entry name" value="WD REPEAT-CONTAINING PROTEIN 90"/>
    <property type="match status" value="1"/>
</dbReference>
<dbReference type="InterPro" id="IPR055441">
    <property type="entry name" value="Beta-prop_WDR90_POC16_2nd"/>
</dbReference>
<dbReference type="InterPro" id="IPR007714">
    <property type="entry name" value="CFA20_dom"/>
</dbReference>
<dbReference type="InterPro" id="IPR036322">
    <property type="entry name" value="WD40_repeat_dom_sf"/>
</dbReference>
<organism evidence="7 8">
    <name type="scientific">Symbiochloris irregularis</name>
    <dbReference type="NCBI Taxonomy" id="706552"/>
    <lineage>
        <taxon>Eukaryota</taxon>
        <taxon>Viridiplantae</taxon>
        <taxon>Chlorophyta</taxon>
        <taxon>core chlorophytes</taxon>
        <taxon>Trebouxiophyceae</taxon>
        <taxon>Trebouxiales</taxon>
        <taxon>Trebouxiaceae</taxon>
        <taxon>Symbiochloris</taxon>
    </lineage>
</organism>
<keyword evidence="2" id="KW-0677">Repeat</keyword>
<comment type="caution">
    <text evidence="7">The sequence shown here is derived from an EMBL/GenBank/DDBJ whole genome shotgun (WGS) entry which is preliminary data.</text>
</comment>
<gene>
    <name evidence="7" type="ORF">WJX73_001992</name>
</gene>
<evidence type="ECO:0000256" key="2">
    <source>
        <dbReference type="ARBA" id="ARBA00022737"/>
    </source>
</evidence>
<keyword evidence="8" id="KW-1185">Reference proteome</keyword>
<feature type="compositionally biased region" description="Polar residues" evidence="4">
    <location>
        <begin position="1379"/>
        <end position="1388"/>
    </location>
</feature>